<comment type="caution">
    <text evidence="1">The sequence shown here is derived from an EMBL/GenBank/DDBJ whole genome shotgun (WGS) entry which is preliminary data.</text>
</comment>
<sequence>MVQHCLRTLFVLDLISEVQYHQILKNSVEFFILVAMLWLRRLLVFDPLITCTQNVKLSSCPKSQFSANACEALIKDSRDSPVVEFCGENVPFYKPHFSEAQASPGLW</sequence>
<dbReference type="Proteomes" id="UP000827986">
    <property type="component" value="Unassembled WGS sequence"/>
</dbReference>
<protein>
    <submittedName>
        <fullName evidence="1">Uncharacterized protein</fullName>
    </submittedName>
</protein>
<accession>A0A9D4AQV6</accession>
<reference evidence="1" key="1">
    <citation type="submission" date="2021-09" db="EMBL/GenBank/DDBJ databases">
        <title>The genome of Mauremys mutica provides insights into the evolution of semi-aquatic lifestyle.</title>
        <authorList>
            <person name="Gong S."/>
            <person name="Gao Y."/>
        </authorList>
    </citation>
    <scope>NUCLEOTIDE SEQUENCE</scope>
    <source>
        <strain evidence="1">MM-2020</strain>
        <tissue evidence="1">Muscle</tissue>
    </source>
</reference>
<dbReference type="EMBL" id="JAHDVG010000488">
    <property type="protein sequence ID" value="KAH1165151.1"/>
    <property type="molecule type" value="Genomic_DNA"/>
</dbReference>
<keyword evidence="2" id="KW-1185">Reference proteome</keyword>
<dbReference type="AlphaFoldDB" id="A0A9D4AQV6"/>
<organism evidence="1 2">
    <name type="scientific">Mauremys mutica</name>
    <name type="common">yellowpond turtle</name>
    <dbReference type="NCBI Taxonomy" id="74926"/>
    <lineage>
        <taxon>Eukaryota</taxon>
        <taxon>Metazoa</taxon>
        <taxon>Chordata</taxon>
        <taxon>Craniata</taxon>
        <taxon>Vertebrata</taxon>
        <taxon>Euteleostomi</taxon>
        <taxon>Archelosauria</taxon>
        <taxon>Testudinata</taxon>
        <taxon>Testudines</taxon>
        <taxon>Cryptodira</taxon>
        <taxon>Durocryptodira</taxon>
        <taxon>Testudinoidea</taxon>
        <taxon>Geoemydidae</taxon>
        <taxon>Geoemydinae</taxon>
        <taxon>Mauremys</taxon>
    </lineage>
</organism>
<evidence type="ECO:0000313" key="2">
    <source>
        <dbReference type="Proteomes" id="UP000827986"/>
    </source>
</evidence>
<evidence type="ECO:0000313" key="1">
    <source>
        <dbReference type="EMBL" id="KAH1165151.1"/>
    </source>
</evidence>
<gene>
    <name evidence="1" type="ORF">KIL84_022710</name>
</gene>
<proteinExistence type="predicted"/>
<name>A0A9D4AQV6_9SAUR</name>